<evidence type="ECO:0000313" key="2">
    <source>
        <dbReference type="EMBL" id="RJO69808.1"/>
    </source>
</evidence>
<dbReference type="AlphaFoldDB" id="A0A3A4KB24"/>
<feature type="region of interest" description="Disordered" evidence="1">
    <location>
        <begin position="86"/>
        <end position="121"/>
    </location>
</feature>
<protein>
    <submittedName>
        <fullName evidence="2">Uncharacterized protein</fullName>
    </submittedName>
</protein>
<evidence type="ECO:0000313" key="3">
    <source>
        <dbReference type="Proteomes" id="UP000266677"/>
    </source>
</evidence>
<comment type="caution">
    <text evidence="2">The sequence shown here is derived from an EMBL/GenBank/DDBJ whole genome shotgun (WGS) entry which is preliminary data.</text>
</comment>
<evidence type="ECO:0000256" key="1">
    <source>
        <dbReference type="SAM" id="MobiDB-lite"/>
    </source>
</evidence>
<keyword evidence="3" id="KW-1185">Reference proteome</keyword>
<feature type="compositionally biased region" description="Polar residues" evidence="1">
    <location>
        <begin position="105"/>
        <end position="121"/>
    </location>
</feature>
<reference evidence="2 3" key="1">
    <citation type="submission" date="2018-09" db="EMBL/GenBank/DDBJ databases">
        <title>YIM PH21274 draft genome.</title>
        <authorList>
            <person name="Miao C."/>
        </authorList>
    </citation>
    <scope>NUCLEOTIDE SEQUENCE [LARGE SCALE GENOMIC DNA]</scope>
    <source>
        <strain evidence="2 3">YIM PH 21724</strain>
    </source>
</reference>
<dbReference type="Proteomes" id="UP000266677">
    <property type="component" value="Unassembled WGS sequence"/>
</dbReference>
<dbReference type="EMBL" id="QZFU01000041">
    <property type="protein sequence ID" value="RJO69808.1"/>
    <property type="molecule type" value="Genomic_DNA"/>
</dbReference>
<gene>
    <name evidence="2" type="ORF">D5S18_28320</name>
</gene>
<accession>A0A3A4KB24</accession>
<organism evidence="2 3">
    <name type="scientific">Nocardia panacis</name>
    <dbReference type="NCBI Taxonomy" id="2340916"/>
    <lineage>
        <taxon>Bacteria</taxon>
        <taxon>Bacillati</taxon>
        <taxon>Actinomycetota</taxon>
        <taxon>Actinomycetes</taxon>
        <taxon>Mycobacteriales</taxon>
        <taxon>Nocardiaceae</taxon>
        <taxon>Nocardia</taxon>
    </lineage>
</organism>
<name>A0A3A4KB24_9NOCA</name>
<proteinExistence type="predicted"/>
<sequence>MPGWTVIDAMRAECPTVDLEAEHRKFADYWLSKGERRADWTAAWRNWIRRAAETRRSATTDRPVMPNGHRLTPAEMKFAQAEALKSNPNPEILRAAGLPVPPSANPQGALSNSGSSSAITA</sequence>